<feature type="binding site" evidence="14">
    <location>
        <position position="141"/>
    </location>
    <ligand>
        <name>ATP</name>
        <dbReference type="ChEBI" id="CHEBI:30616"/>
    </ligand>
</feature>
<dbReference type="Pfam" id="PF01300">
    <property type="entry name" value="Sua5_yciO_yrdC"/>
    <property type="match status" value="1"/>
</dbReference>
<feature type="binding site" evidence="14">
    <location>
        <position position="139"/>
    </location>
    <ligand>
        <name>L-threonine</name>
        <dbReference type="ChEBI" id="CHEBI:57926"/>
    </ligand>
</feature>
<feature type="binding site" evidence="14">
    <location>
        <position position="115"/>
    </location>
    <ligand>
        <name>ATP</name>
        <dbReference type="ChEBI" id="CHEBI:30616"/>
    </ligand>
</feature>
<comment type="caution">
    <text evidence="16">The sequence shown here is derived from an EMBL/GenBank/DDBJ whole genome shotgun (WGS) entry which is preliminary data.</text>
</comment>
<dbReference type="AlphaFoldDB" id="A0A219B8X3"/>
<dbReference type="EC" id="2.7.7.87" evidence="3 13"/>
<evidence type="ECO:0000256" key="4">
    <source>
        <dbReference type="ARBA" id="ARBA00015492"/>
    </source>
</evidence>
<keyword evidence="8 13" id="KW-0548">Nucleotidyltransferase</keyword>
<evidence type="ECO:0000256" key="5">
    <source>
        <dbReference type="ARBA" id="ARBA00022490"/>
    </source>
</evidence>
<evidence type="ECO:0000256" key="14">
    <source>
        <dbReference type="PIRSR" id="PIRSR004930-1"/>
    </source>
</evidence>
<dbReference type="RefSeq" id="WP_172406137.1">
    <property type="nucleotide sequence ID" value="NZ_NFZT01000001.1"/>
</dbReference>
<dbReference type="InterPro" id="IPR050156">
    <property type="entry name" value="TC-AMP_synthase_SUA5"/>
</dbReference>
<keyword evidence="6 13" id="KW-0808">Transferase</keyword>
<keyword evidence="5 13" id="KW-0963">Cytoplasm</keyword>
<evidence type="ECO:0000256" key="1">
    <source>
        <dbReference type="ARBA" id="ARBA00004496"/>
    </source>
</evidence>
<feature type="binding site" evidence="14">
    <location>
        <position position="193"/>
    </location>
    <ligand>
        <name>ATP</name>
        <dbReference type="ChEBI" id="CHEBI:30616"/>
    </ligand>
</feature>
<dbReference type="InterPro" id="IPR005145">
    <property type="entry name" value="Sua5_C"/>
</dbReference>
<dbReference type="PIRSF" id="PIRSF004930">
    <property type="entry name" value="Tln_factor_SUA5"/>
    <property type="match status" value="1"/>
</dbReference>
<evidence type="ECO:0000256" key="3">
    <source>
        <dbReference type="ARBA" id="ARBA00012584"/>
    </source>
</evidence>
<evidence type="ECO:0000256" key="10">
    <source>
        <dbReference type="ARBA" id="ARBA00022840"/>
    </source>
</evidence>
<evidence type="ECO:0000313" key="16">
    <source>
        <dbReference type="EMBL" id="OWV34576.1"/>
    </source>
</evidence>
<feature type="binding site" evidence="14">
    <location>
        <position position="227"/>
    </location>
    <ligand>
        <name>ATP</name>
        <dbReference type="ChEBI" id="CHEBI:30616"/>
    </ligand>
</feature>
<keyword evidence="17" id="KW-1185">Reference proteome</keyword>
<evidence type="ECO:0000256" key="13">
    <source>
        <dbReference type="PIRNR" id="PIRNR004930"/>
    </source>
</evidence>
<dbReference type="GO" id="GO:0003725">
    <property type="term" value="F:double-stranded RNA binding"/>
    <property type="evidence" value="ECO:0007669"/>
    <property type="project" value="UniProtKB-UniRule"/>
</dbReference>
<gene>
    <name evidence="16" type="ORF">B5C34_01325</name>
</gene>
<evidence type="ECO:0000256" key="8">
    <source>
        <dbReference type="ARBA" id="ARBA00022695"/>
    </source>
</evidence>
<feature type="binding site" evidence="14">
    <location>
        <position position="32"/>
    </location>
    <ligand>
        <name>L-threonine</name>
        <dbReference type="ChEBI" id="CHEBI:57926"/>
    </ligand>
</feature>
<dbReference type="GO" id="GO:0008033">
    <property type="term" value="P:tRNA processing"/>
    <property type="evidence" value="ECO:0007669"/>
    <property type="project" value="UniProtKB-KW"/>
</dbReference>
<dbReference type="InterPro" id="IPR010923">
    <property type="entry name" value="T(6)A37_SUA5"/>
</dbReference>
<name>A0A219B8X3_9SPHN</name>
<comment type="catalytic activity">
    <reaction evidence="12 13">
        <text>L-threonine + hydrogencarbonate + ATP = L-threonylcarbamoyladenylate + diphosphate + H2O</text>
        <dbReference type="Rhea" id="RHEA:36407"/>
        <dbReference type="ChEBI" id="CHEBI:15377"/>
        <dbReference type="ChEBI" id="CHEBI:17544"/>
        <dbReference type="ChEBI" id="CHEBI:30616"/>
        <dbReference type="ChEBI" id="CHEBI:33019"/>
        <dbReference type="ChEBI" id="CHEBI:57926"/>
        <dbReference type="ChEBI" id="CHEBI:73682"/>
        <dbReference type="EC" id="2.7.7.87"/>
    </reaction>
</comment>
<keyword evidence="7 13" id="KW-0819">tRNA processing</keyword>
<dbReference type="PANTHER" id="PTHR17490:SF16">
    <property type="entry name" value="THREONYLCARBAMOYL-AMP SYNTHASE"/>
    <property type="match status" value="1"/>
</dbReference>
<feature type="binding site" evidence="14">
    <location>
        <position position="55"/>
    </location>
    <ligand>
        <name>ATP</name>
        <dbReference type="ChEBI" id="CHEBI:30616"/>
    </ligand>
</feature>
<dbReference type="SUPFAM" id="SSF55821">
    <property type="entry name" value="YrdC/RibB"/>
    <property type="match status" value="1"/>
</dbReference>
<dbReference type="NCBIfam" id="TIGR00057">
    <property type="entry name" value="L-threonylcarbamoyladenylate synthase"/>
    <property type="match status" value="1"/>
</dbReference>
<dbReference type="GO" id="GO:0005524">
    <property type="term" value="F:ATP binding"/>
    <property type="evidence" value="ECO:0007669"/>
    <property type="project" value="UniProtKB-UniRule"/>
</dbReference>
<evidence type="ECO:0000256" key="12">
    <source>
        <dbReference type="ARBA" id="ARBA00048366"/>
    </source>
</evidence>
<dbReference type="GO" id="GO:0005737">
    <property type="term" value="C:cytoplasm"/>
    <property type="evidence" value="ECO:0007669"/>
    <property type="project" value="UniProtKB-SubCell"/>
</dbReference>
<dbReference type="Gene3D" id="3.90.870.10">
    <property type="entry name" value="DHBP synthase"/>
    <property type="match status" value="1"/>
</dbReference>
<evidence type="ECO:0000256" key="9">
    <source>
        <dbReference type="ARBA" id="ARBA00022741"/>
    </source>
</evidence>
<feature type="binding site" evidence="14">
    <location>
        <position position="149"/>
    </location>
    <ligand>
        <name>ATP</name>
        <dbReference type="ChEBI" id="CHEBI:30616"/>
    </ligand>
</feature>
<comment type="similarity">
    <text evidence="2 13">Belongs to the SUA5 family.</text>
</comment>
<dbReference type="GO" id="GO:0000049">
    <property type="term" value="F:tRNA binding"/>
    <property type="evidence" value="ECO:0007669"/>
    <property type="project" value="TreeGrafter"/>
</dbReference>
<keyword evidence="9 13" id="KW-0547">Nucleotide-binding</keyword>
<dbReference type="PROSITE" id="PS51163">
    <property type="entry name" value="YRDC"/>
    <property type="match status" value="1"/>
</dbReference>
<organism evidence="16 17">
    <name type="scientific">Pacificimonas flava</name>
    <dbReference type="NCBI Taxonomy" id="1234595"/>
    <lineage>
        <taxon>Bacteria</taxon>
        <taxon>Pseudomonadati</taxon>
        <taxon>Pseudomonadota</taxon>
        <taxon>Alphaproteobacteria</taxon>
        <taxon>Sphingomonadales</taxon>
        <taxon>Sphingosinicellaceae</taxon>
        <taxon>Pacificimonas</taxon>
    </lineage>
</organism>
<proteinExistence type="inferred from homology"/>
<dbReference type="Gene3D" id="3.40.50.11030">
    <property type="entry name" value="Threonylcarbamoyl-AMP synthase, C-terminal domain"/>
    <property type="match status" value="1"/>
</dbReference>
<dbReference type="Proteomes" id="UP000198462">
    <property type="component" value="Unassembled WGS sequence"/>
</dbReference>
<dbReference type="InterPro" id="IPR017945">
    <property type="entry name" value="DHBP_synth_RibB-like_a/b_dom"/>
</dbReference>
<evidence type="ECO:0000256" key="11">
    <source>
        <dbReference type="ARBA" id="ARBA00029774"/>
    </source>
</evidence>
<evidence type="ECO:0000256" key="7">
    <source>
        <dbReference type="ARBA" id="ARBA00022694"/>
    </source>
</evidence>
<evidence type="ECO:0000256" key="6">
    <source>
        <dbReference type="ARBA" id="ARBA00022679"/>
    </source>
</evidence>
<feature type="binding site" evidence="14">
    <location>
        <position position="64"/>
    </location>
    <ligand>
        <name>L-threonine</name>
        <dbReference type="ChEBI" id="CHEBI:57926"/>
    </ligand>
</feature>
<protein>
    <recommendedName>
        <fullName evidence="4 13">Threonylcarbamoyl-AMP synthase</fullName>
        <shortName evidence="13">TC-AMP synthase</shortName>
        <ecNumber evidence="3 13">2.7.7.87</ecNumber>
    </recommendedName>
    <alternativeName>
        <fullName evidence="11 13">L-threonylcarbamoyladenylate synthase</fullName>
    </alternativeName>
</protein>
<feature type="binding site" evidence="14">
    <location>
        <position position="179"/>
    </location>
    <ligand>
        <name>L-threonine</name>
        <dbReference type="ChEBI" id="CHEBI:57926"/>
    </ligand>
</feature>
<accession>A0A219B8X3</accession>
<sequence length="310" mass="31792">MPRLLSASDPEAISEAVSALGRGAPVVLPTETVYGLAADAANGEAVAKVYAVKGRPAFNPLIAHVSGPGMAADHADLSPLAERLMAEFWPGPLSLVLPRRKESTIAALVTAGLDTVALRMPAHPVPQKVITALGRPLAAPSANRTETISPTTAAHVVRSLGEDAPLIIDAGPCDVGLESTIVAVEGDRLVLLRPGTVTADRLSALAPLGFAQEDGGVRAPGMTKRHYAPSKALRLDAKTAKPGEFLIGFGDVEGDETLSETGDLAEAAARLFALLHVADRSDSTAIAVASVPGEGLGAAINDRLRRAASA</sequence>
<dbReference type="PANTHER" id="PTHR17490">
    <property type="entry name" value="SUA5"/>
    <property type="match status" value="1"/>
</dbReference>
<evidence type="ECO:0000259" key="15">
    <source>
        <dbReference type="PROSITE" id="PS51163"/>
    </source>
</evidence>
<comment type="function">
    <text evidence="13">Required for the formation of a threonylcarbamoyl group on adenosine at position 37 (t(6)A37) in tRNAs that read codons beginning with adenine.</text>
</comment>
<dbReference type="EMBL" id="NFZT01000001">
    <property type="protein sequence ID" value="OWV34576.1"/>
    <property type="molecule type" value="Genomic_DNA"/>
</dbReference>
<reference evidence="17" key="1">
    <citation type="submission" date="2017-05" db="EMBL/GenBank/DDBJ databases">
        <authorList>
            <person name="Lin X."/>
        </authorList>
    </citation>
    <scope>NUCLEOTIDE SEQUENCE [LARGE SCALE GENOMIC DNA]</scope>
    <source>
        <strain evidence="17">JLT2012</strain>
    </source>
</reference>
<dbReference type="GO" id="GO:0061710">
    <property type="term" value="F:L-threonylcarbamoyladenylate synthase"/>
    <property type="evidence" value="ECO:0007669"/>
    <property type="project" value="UniProtKB-EC"/>
</dbReference>
<dbReference type="Pfam" id="PF03481">
    <property type="entry name" value="Sua5_C"/>
    <property type="match status" value="1"/>
</dbReference>
<evidence type="ECO:0000313" key="17">
    <source>
        <dbReference type="Proteomes" id="UP000198462"/>
    </source>
</evidence>
<dbReference type="GO" id="GO:0006450">
    <property type="term" value="P:regulation of translational fidelity"/>
    <property type="evidence" value="ECO:0007669"/>
    <property type="project" value="TreeGrafter"/>
</dbReference>
<comment type="subcellular location">
    <subcellularLocation>
        <location evidence="1 13">Cytoplasm</location>
    </subcellularLocation>
</comment>
<keyword evidence="10 13" id="KW-0067">ATP-binding</keyword>
<dbReference type="InterPro" id="IPR006070">
    <property type="entry name" value="Sua5-like_dom"/>
</dbReference>
<evidence type="ECO:0000256" key="2">
    <source>
        <dbReference type="ARBA" id="ARBA00007663"/>
    </source>
</evidence>
<feature type="binding site" evidence="14">
    <location>
        <position position="119"/>
    </location>
    <ligand>
        <name>L-threonine</name>
        <dbReference type="ChEBI" id="CHEBI:57926"/>
    </ligand>
</feature>
<feature type="domain" description="YrdC-like" evidence="15">
    <location>
        <begin position="10"/>
        <end position="197"/>
    </location>
</feature>
<dbReference type="InterPro" id="IPR038385">
    <property type="entry name" value="Sua5/YwlC_C"/>
</dbReference>
<feature type="binding site" evidence="14">
    <location>
        <position position="59"/>
    </location>
    <ligand>
        <name>ATP</name>
        <dbReference type="ChEBI" id="CHEBI:30616"/>
    </ligand>
</feature>